<sequence length="191" mass="22281">MFSLFSCGESRELVKRKENAKVVKRLSESEFMKDYQIAALFPENGAETLKTSLPKRGDFCGAIMDKVYFEHCLSQIRKPYTNPPHIAILLKQYDANYRARRILADKLLEQKAMPDEICRWTDDDKQRRYLPSSRNPKKKVSLCAQSPFSVHSRSMHRQPNGKRTCKSEWSSDVKIQRPRIANSVYKFTKTK</sequence>
<protein>
    <submittedName>
        <fullName evidence="2">Uncharacterized protein</fullName>
    </submittedName>
</protein>
<reference evidence="2" key="1">
    <citation type="submission" date="2021-01" db="EMBL/GenBank/DDBJ databases">
        <authorList>
            <person name="Corre E."/>
            <person name="Pelletier E."/>
            <person name="Niang G."/>
            <person name="Scheremetjew M."/>
            <person name="Finn R."/>
            <person name="Kale V."/>
            <person name="Holt S."/>
            <person name="Cochrane G."/>
            <person name="Meng A."/>
            <person name="Brown T."/>
            <person name="Cohen L."/>
        </authorList>
    </citation>
    <scope>NUCLEOTIDE SEQUENCE</scope>
    <source>
        <strain evidence="2">CCMP622</strain>
    </source>
</reference>
<proteinExistence type="predicted"/>
<evidence type="ECO:0000313" key="2">
    <source>
        <dbReference type="EMBL" id="CAD9751854.1"/>
    </source>
</evidence>
<feature type="compositionally biased region" description="Basic residues" evidence="1">
    <location>
        <begin position="153"/>
        <end position="164"/>
    </location>
</feature>
<organism evidence="2">
    <name type="scientific">Lotharella oceanica</name>
    <dbReference type="NCBI Taxonomy" id="641309"/>
    <lineage>
        <taxon>Eukaryota</taxon>
        <taxon>Sar</taxon>
        <taxon>Rhizaria</taxon>
        <taxon>Cercozoa</taxon>
        <taxon>Chlorarachniophyceae</taxon>
        <taxon>Lotharella</taxon>
    </lineage>
</organism>
<dbReference type="AlphaFoldDB" id="A0A7S2TJS4"/>
<feature type="region of interest" description="Disordered" evidence="1">
    <location>
        <begin position="151"/>
        <end position="170"/>
    </location>
</feature>
<accession>A0A7S2TJS4</accession>
<evidence type="ECO:0000256" key="1">
    <source>
        <dbReference type="SAM" id="MobiDB-lite"/>
    </source>
</evidence>
<dbReference type="EMBL" id="HBHP01006300">
    <property type="protein sequence ID" value="CAD9751854.1"/>
    <property type="molecule type" value="Transcribed_RNA"/>
</dbReference>
<name>A0A7S2TJS4_9EUKA</name>
<gene>
    <name evidence="2" type="ORF">LSP00402_LOCUS3902</name>
</gene>